<dbReference type="EMBL" id="ASHX02000001">
    <property type="protein sequence ID" value="OEJ95854.1"/>
    <property type="molecule type" value="Genomic_DNA"/>
</dbReference>
<gene>
    <name evidence="5" type="ORF">J116_016595</name>
</gene>
<dbReference type="Proteomes" id="UP000095329">
    <property type="component" value="Unassembled WGS sequence"/>
</dbReference>
<dbReference type="PANTHER" id="PTHR43439:SF2">
    <property type="entry name" value="ENZYME, PUTATIVE (JCVI)-RELATED"/>
    <property type="match status" value="1"/>
</dbReference>
<dbReference type="RefSeq" id="WP_023588197.1">
    <property type="nucleotide sequence ID" value="NZ_ASHX02000001.1"/>
</dbReference>
<dbReference type="OrthoDB" id="580775at2"/>
<name>A0A1D3DU42_9ACTN</name>
<keyword evidence="1" id="KW-0596">Phosphopantetheine</keyword>
<dbReference type="InterPro" id="IPR051414">
    <property type="entry name" value="Adenylate-forming_Reductase"/>
</dbReference>
<evidence type="ECO:0000259" key="4">
    <source>
        <dbReference type="Pfam" id="PF00501"/>
    </source>
</evidence>
<keyword evidence="2" id="KW-0597">Phosphoprotein</keyword>
<evidence type="ECO:0000256" key="2">
    <source>
        <dbReference type="ARBA" id="ARBA00022553"/>
    </source>
</evidence>
<feature type="region of interest" description="Disordered" evidence="3">
    <location>
        <begin position="1"/>
        <end position="41"/>
    </location>
</feature>
<dbReference type="STRING" id="1306406.J116_016595"/>
<dbReference type="eggNOG" id="COG1541">
    <property type="taxonomic scope" value="Bacteria"/>
</dbReference>
<proteinExistence type="predicted"/>
<dbReference type="InterPro" id="IPR042099">
    <property type="entry name" value="ANL_N_sf"/>
</dbReference>
<dbReference type="InterPro" id="IPR000873">
    <property type="entry name" value="AMP-dep_synth/lig_dom"/>
</dbReference>
<evidence type="ECO:0000256" key="1">
    <source>
        <dbReference type="ARBA" id="ARBA00022450"/>
    </source>
</evidence>
<sequence>MTATTGTGAAGTGAAGTGAAGTGAAGSIPAQPRPGGGAVETIGELPWEDVLAQARALETRGGAPVPPGASRLTDLPVTGPDEILSVTKTAAAGPGAVLMSSGGTTGRPKLTYVPYHQAVDRLLEQWRPLSPDSVMLNLFNPGRMWASHYYMQTFAERCRCTVIPSGPFAPDDVANWVPMLKEVGVDTLCGTPTALADFAEGLLAAGETLPVTTVIWMAEPWTEAKHRVVAKALPEAGFWANYGSVETYIIGTNTPACDLQTVHLMPDQVLELEEKGALLTRRGTGWTMPAVRYRLGDRLARAECRCGRPDALRVVGRADDSVSLRSALFSVGDVMRHARTFPGVEEAQLVLTRSTDDLKAATALTLEYTGDADPEAVRAHLTAEFYHLAAVHHRFPGAITARRVGRLSRVERTNKVPPAVWRD</sequence>
<comment type="caution">
    <text evidence="5">The sequence shown here is derived from an EMBL/GenBank/DDBJ whole genome shotgun (WGS) entry which is preliminary data.</text>
</comment>
<accession>A0A1D3DU42</accession>
<organism evidence="5 6">
    <name type="scientific">Streptomyces thermolilacinus SPC6</name>
    <dbReference type="NCBI Taxonomy" id="1306406"/>
    <lineage>
        <taxon>Bacteria</taxon>
        <taxon>Bacillati</taxon>
        <taxon>Actinomycetota</taxon>
        <taxon>Actinomycetes</taxon>
        <taxon>Kitasatosporales</taxon>
        <taxon>Streptomycetaceae</taxon>
        <taxon>Streptomyces</taxon>
    </lineage>
</organism>
<feature type="compositionally biased region" description="Gly residues" evidence="3">
    <location>
        <begin position="8"/>
        <end position="24"/>
    </location>
</feature>
<evidence type="ECO:0000313" key="6">
    <source>
        <dbReference type="Proteomes" id="UP000095329"/>
    </source>
</evidence>
<protein>
    <recommendedName>
        <fullName evidence="4">AMP-dependent synthetase/ligase domain-containing protein</fullName>
    </recommendedName>
</protein>
<evidence type="ECO:0000313" key="5">
    <source>
        <dbReference type="EMBL" id="OEJ95854.1"/>
    </source>
</evidence>
<dbReference type="AlphaFoldDB" id="A0A1D3DU42"/>
<evidence type="ECO:0000256" key="3">
    <source>
        <dbReference type="SAM" id="MobiDB-lite"/>
    </source>
</evidence>
<dbReference type="PANTHER" id="PTHR43439">
    <property type="entry name" value="PHENYLACETATE-COENZYME A LIGASE"/>
    <property type="match status" value="1"/>
</dbReference>
<dbReference type="SUPFAM" id="SSF56801">
    <property type="entry name" value="Acetyl-CoA synthetase-like"/>
    <property type="match status" value="1"/>
</dbReference>
<dbReference type="Pfam" id="PF00501">
    <property type="entry name" value="AMP-binding"/>
    <property type="match status" value="1"/>
</dbReference>
<dbReference type="Gene3D" id="3.40.50.12780">
    <property type="entry name" value="N-terminal domain of ligase-like"/>
    <property type="match status" value="1"/>
</dbReference>
<keyword evidence="6" id="KW-1185">Reference proteome</keyword>
<feature type="domain" description="AMP-dependent synthetase/ligase" evidence="4">
    <location>
        <begin position="95"/>
        <end position="271"/>
    </location>
</feature>
<reference evidence="5 6" key="1">
    <citation type="journal article" date="2013" name="Genome Announc.">
        <title>Genome Sequence of Streptomyces violaceusniger Strain SPC6, a Halotolerant Streptomycete That Exhibits Rapid Growth and Development.</title>
        <authorList>
            <person name="Chen X."/>
            <person name="Zhang B."/>
            <person name="Zhang W."/>
            <person name="Wu X."/>
            <person name="Zhang M."/>
            <person name="Chen T."/>
            <person name="Liu G."/>
            <person name="Dyson P."/>
        </authorList>
    </citation>
    <scope>NUCLEOTIDE SEQUENCE [LARGE SCALE GENOMIC DNA]</scope>
    <source>
        <strain evidence="5 6">SPC6</strain>
    </source>
</reference>